<feature type="region of interest" description="Disordered" evidence="1">
    <location>
        <begin position="25"/>
        <end position="60"/>
    </location>
</feature>
<organism evidence="4 5">
    <name type="scientific">Paenibacillus rigui</name>
    <dbReference type="NCBI Taxonomy" id="554312"/>
    <lineage>
        <taxon>Bacteria</taxon>
        <taxon>Bacillati</taxon>
        <taxon>Bacillota</taxon>
        <taxon>Bacilli</taxon>
        <taxon>Bacillales</taxon>
        <taxon>Paenibacillaceae</taxon>
        <taxon>Paenibacillus</taxon>
    </lineage>
</organism>
<accession>A0A229UXD6</accession>
<dbReference type="EMBL" id="NMQW01000002">
    <property type="protein sequence ID" value="OXM88023.1"/>
    <property type="molecule type" value="Genomic_DNA"/>
</dbReference>
<dbReference type="OrthoDB" id="1954033at2"/>
<feature type="signal peptide" evidence="2">
    <location>
        <begin position="1"/>
        <end position="25"/>
    </location>
</feature>
<dbReference type="Pfam" id="PF10646">
    <property type="entry name" value="Germane"/>
    <property type="match status" value="1"/>
</dbReference>
<evidence type="ECO:0000259" key="3">
    <source>
        <dbReference type="Pfam" id="PF10646"/>
    </source>
</evidence>
<reference evidence="4 5" key="1">
    <citation type="submission" date="2017-07" db="EMBL/GenBank/DDBJ databases">
        <title>Genome sequencing and assembly of Paenibacillus rigui.</title>
        <authorList>
            <person name="Mayilraj S."/>
        </authorList>
    </citation>
    <scope>NUCLEOTIDE SEQUENCE [LARGE SCALE GENOMIC DNA]</scope>
    <source>
        <strain evidence="4 5">JCM 16352</strain>
    </source>
</reference>
<feature type="domain" description="GerMN" evidence="3">
    <location>
        <begin position="67"/>
        <end position="174"/>
    </location>
</feature>
<dbReference type="Proteomes" id="UP000215509">
    <property type="component" value="Unassembled WGS sequence"/>
</dbReference>
<feature type="chain" id="PRO_5039317190" description="GerMN domain-containing protein" evidence="2">
    <location>
        <begin position="26"/>
        <end position="190"/>
    </location>
</feature>
<comment type="caution">
    <text evidence="4">The sequence shown here is derived from an EMBL/GenBank/DDBJ whole genome shotgun (WGS) entry which is preliminary data.</text>
</comment>
<dbReference type="InterPro" id="IPR019606">
    <property type="entry name" value="GerMN"/>
</dbReference>
<feature type="compositionally biased region" description="Polar residues" evidence="1">
    <location>
        <begin position="27"/>
        <end position="60"/>
    </location>
</feature>
<keyword evidence="5" id="KW-1185">Reference proteome</keyword>
<sequence>MQKRRLQITVISMTLIALLSACGQAKTPDQTSHGQTAPKQEQTTGSQPASSSTSQPVNESKQMKIKAYFGDENGEKLVEKEVSIRYKQEDEKYSEALKALGTSPDPKQLALLQGFTVRSVVLKDKTLTVDVSMSPESRLGSGGEALLLEALKKTLFQFSEIDSFDVLLDGKAVESLMGHMDLPHPIQRNS</sequence>
<keyword evidence="2" id="KW-0732">Signal</keyword>
<gene>
    <name evidence="4" type="ORF">CF651_02710</name>
</gene>
<evidence type="ECO:0000256" key="2">
    <source>
        <dbReference type="SAM" id="SignalP"/>
    </source>
</evidence>
<evidence type="ECO:0000313" key="4">
    <source>
        <dbReference type="EMBL" id="OXM88023.1"/>
    </source>
</evidence>
<dbReference type="AlphaFoldDB" id="A0A229UXD6"/>
<dbReference type="PROSITE" id="PS51257">
    <property type="entry name" value="PROKAR_LIPOPROTEIN"/>
    <property type="match status" value="1"/>
</dbReference>
<evidence type="ECO:0000256" key="1">
    <source>
        <dbReference type="SAM" id="MobiDB-lite"/>
    </source>
</evidence>
<name>A0A229UXD6_9BACL</name>
<protein>
    <recommendedName>
        <fullName evidence="3">GerMN domain-containing protein</fullName>
    </recommendedName>
</protein>
<evidence type="ECO:0000313" key="5">
    <source>
        <dbReference type="Proteomes" id="UP000215509"/>
    </source>
</evidence>
<proteinExistence type="predicted"/>